<feature type="compositionally biased region" description="Basic and acidic residues" evidence="6">
    <location>
        <begin position="387"/>
        <end position="400"/>
    </location>
</feature>
<sequence length="413" mass="43933">MSNIDSRKPNGEPRWLGPASPTRIALIPPISAARWLLVLVALAGIYFFHGFLVPVLAALVIGFASWPVYTRLLRQVGGNTTLGATIAIILILAFLVVPIFIAASYTASEIREWFGWAVHVNKVGAPVPDWIAALPGVGAWLGEQWVKYVGTPGAIGEVIQLVSGANIGNIYRAILAAGNGAFHLVLTLLFMLIALFFVYRNGAGFSHQVDLVGERILPTRWERISRVVPATISSTVTGMTLIAIGEGIILGIAYWIAGVPSPVTLGVLTGVMALIPGGAPLSFTLVSIYLVASGSPAFGLGLFIWGSVELFIVDKTIRPKLVGGPIKLPFLPTFFGLVGGVKTMGFLGLFIGPVLMALLVAIWREWVREVEISAGATSAEVPPPPPAEKDPLDDIAAHEDDSNETTAFRKAAF</sequence>
<dbReference type="InterPro" id="IPR002549">
    <property type="entry name" value="AI-2E-like"/>
</dbReference>
<dbReference type="Proteomes" id="UP000052068">
    <property type="component" value="Unassembled WGS sequence"/>
</dbReference>
<comment type="subcellular location">
    <subcellularLocation>
        <location evidence="1">Membrane</location>
        <topology evidence="1">Multi-pass membrane protein</topology>
    </subcellularLocation>
</comment>
<protein>
    <submittedName>
        <fullName evidence="8">ABC transporter permease</fullName>
    </submittedName>
</protein>
<feature type="region of interest" description="Disordered" evidence="6">
    <location>
        <begin position="376"/>
        <end position="405"/>
    </location>
</feature>
<dbReference type="PANTHER" id="PTHR21716:SF61">
    <property type="entry name" value="BLR8064 PROTEIN"/>
    <property type="match status" value="1"/>
</dbReference>
<feature type="transmembrane region" description="Helical" evidence="7">
    <location>
        <begin position="263"/>
        <end position="290"/>
    </location>
</feature>
<feature type="transmembrane region" description="Helical" evidence="7">
    <location>
        <begin position="297"/>
        <end position="313"/>
    </location>
</feature>
<dbReference type="EMBL" id="JWJH01000017">
    <property type="protein sequence ID" value="KJF66400.1"/>
    <property type="molecule type" value="Genomic_DNA"/>
</dbReference>
<keyword evidence="9" id="KW-1185">Reference proteome</keyword>
<gene>
    <name evidence="8" type="ORF">RS75_17615</name>
</gene>
<evidence type="ECO:0000256" key="6">
    <source>
        <dbReference type="SAM" id="MobiDB-lite"/>
    </source>
</evidence>
<feature type="transmembrane region" description="Helical" evidence="7">
    <location>
        <begin position="81"/>
        <end position="105"/>
    </location>
</feature>
<comment type="similarity">
    <text evidence="2">Belongs to the autoinducer-2 exporter (AI-2E) (TC 2.A.86) family.</text>
</comment>
<proteinExistence type="inferred from homology"/>
<evidence type="ECO:0000256" key="2">
    <source>
        <dbReference type="ARBA" id="ARBA00009773"/>
    </source>
</evidence>
<feature type="transmembrane region" description="Helical" evidence="7">
    <location>
        <begin position="51"/>
        <end position="69"/>
    </location>
</feature>
<keyword evidence="5 7" id="KW-0472">Membrane</keyword>
<comment type="caution">
    <text evidence="8">The sequence shown here is derived from an EMBL/GenBank/DDBJ whole genome shotgun (WGS) entry which is preliminary data.</text>
</comment>
<evidence type="ECO:0000256" key="3">
    <source>
        <dbReference type="ARBA" id="ARBA00022692"/>
    </source>
</evidence>
<evidence type="ECO:0000313" key="9">
    <source>
        <dbReference type="Proteomes" id="UP000052068"/>
    </source>
</evidence>
<keyword evidence="3 7" id="KW-0812">Transmembrane</keyword>
<dbReference type="Pfam" id="PF01594">
    <property type="entry name" value="AI-2E_transport"/>
    <property type="match status" value="1"/>
</dbReference>
<dbReference type="RefSeq" id="WP_045022616.1">
    <property type="nucleotide sequence ID" value="NZ_JWJH01000017.1"/>
</dbReference>
<dbReference type="PANTHER" id="PTHR21716">
    <property type="entry name" value="TRANSMEMBRANE PROTEIN"/>
    <property type="match status" value="1"/>
</dbReference>
<evidence type="ECO:0000256" key="7">
    <source>
        <dbReference type="SAM" id="Phobius"/>
    </source>
</evidence>
<name>A0ABR5CNS5_9HYPH</name>
<organism evidence="8 9">
    <name type="scientific">Rhizobium nepotum 39/7</name>
    <dbReference type="NCBI Taxonomy" id="1368418"/>
    <lineage>
        <taxon>Bacteria</taxon>
        <taxon>Pseudomonadati</taxon>
        <taxon>Pseudomonadota</taxon>
        <taxon>Alphaproteobacteria</taxon>
        <taxon>Hyphomicrobiales</taxon>
        <taxon>Rhizobiaceae</taxon>
        <taxon>Rhizobium/Agrobacterium group</taxon>
        <taxon>Rhizobium</taxon>
    </lineage>
</organism>
<feature type="transmembrane region" description="Helical" evidence="7">
    <location>
        <begin position="333"/>
        <end position="363"/>
    </location>
</feature>
<evidence type="ECO:0000256" key="4">
    <source>
        <dbReference type="ARBA" id="ARBA00022989"/>
    </source>
</evidence>
<keyword evidence="4 7" id="KW-1133">Transmembrane helix</keyword>
<evidence type="ECO:0000313" key="8">
    <source>
        <dbReference type="EMBL" id="KJF66400.1"/>
    </source>
</evidence>
<accession>A0ABR5CNS5</accession>
<evidence type="ECO:0000256" key="5">
    <source>
        <dbReference type="ARBA" id="ARBA00023136"/>
    </source>
</evidence>
<feature type="transmembrane region" description="Helical" evidence="7">
    <location>
        <begin position="230"/>
        <end position="257"/>
    </location>
</feature>
<evidence type="ECO:0000256" key="1">
    <source>
        <dbReference type="ARBA" id="ARBA00004141"/>
    </source>
</evidence>
<feature type="transmembrane region" description="Helical" evidence="7">
    <location>
        <begin position="181"/>
        <end position="199"/>
    </location>
</feature>
<reference evidence="8 9" key="1">
    <citation type="submission" date="2015-03" db="EMBL/GenBank/DDBJ databases">
        <title>Draft Genome Sequences of Agrobacterium nepotum Strain 39/7T (= CFBP 7436T = LMG 26435T) and Agrobacterium sp. Strain KFB 330 (= CFBP 8308 = LMG 28674).</title>
        <authorList>
            <person name="Kuzmanovic N."/>
            <person name="Pulawska J."/>
            <person name="Obradovic A."/>
        </authorList>
    </citation>
    <scope>NUCLEOTIDE SEQUENCE [LARGE SCALE GENOMIC DNA]</scope>
    <source>
        <strain evidence="8 9">39/7</strain>
    </source>
</reference>